<protein>
    <submittedName>
        <fullName evidence="1">Predicted protein</fullName>
    </submittedName>
</protein>
<dbReference type="RefSeq" id="XP_001886530.1">
    <property type="nucleotide sequence ID" value="XM_001886495.1"/>
</dbReference>
<dbReference type="InParanoid" id="B0DRN9"/>
<evidence type="ECO:0000313" key="1">
    <source>
        <dbReference type="EMBL" id="EDR02820.1"/>
    </source>
</evidence>
<proteinExistence type="predicted"/>
<dbReference type="EMBL" id="DS547128">
    <property type="protein sequence ID" value="EDR02820.1"/>
    <property type="molecule type" value="Genomic_DNA"/>
</dbReference>
<dbReference type="OrthoDB" id="3021143at2759"/>
<dbReference type="HOGENOM" id="CLU_033651_1_0_1"/>
<accession>B0DRN9</accession>
<gene>
    <name evidence="1" type="ORF">LACBIDRAFT_332125</name>
</gene>
<dbReference type="Proteomes" id="UP000001194">
    <property type="component" value="Unassembled WGS sequence"/>
</dbReference>
<keyword evidence="2" id="KW-1185">Reference proteome</keyword>
<dbReference type="AlphaFoldDB" id="B0DRN9"/>
<sequence>MSTLCGCVYATSKHVVVSVLLLHKLTRRKYALAQRPLCTQPQTSMKTCEAGSSLLDGRGDVELMCGTTPGPRYVYYKLYTKDGALETNRPIYSNDRFISRVLSRSVAPPHTAGSLKLRLRKIEGFEEGDLYLSISEKSHVEDSTRLSLRRQVGPGLSKDDPVALVVSDPEKRQYSQGNSLIVFLPLVYYRIYDQGGQAVSNTAFHEDDTSLGRLEVLSVAPPQTVASLKRRIIKVEGIVNHDCELFGDESGETTMNDDDTISFSADSYPCISEDEPIAVVYQLQKQFAAPPPPTGNTKQLKATSGASLLISMLYGYKLIWKGGLRFYRFINSDNTGYASLI</sequence>
<dbReference type="GeneID" id="6082155"/>
<dbReference type="KEGG" id="lbc:LACBIDRAFT_332125"/>
<reference evidence="1 2" key="1">
    <citation type="journal article" date="2008" name="Nature">
        <title>The genome of Laccaria bicolor provides insights into mycorrhizal symbiosis.</title>
        <authorList>
            <person name="Martin F."/>
            <person name="Aerts A."/>
            <person name="Ahren D."/>
            <person name="Brun A."/>
            <person name="Danchin E.G.J."/>
            <person name="Duchaussoy F."/>
            <person name="Gibon J."/>
            <person name="Kohler A."/>
            <person name="Lindquist E."/>
            <person name="Pereda V."/>
            <person name="Salamov A."/>
            <person name="Shapiro H.J."/>
            <person name="Wuyts J."/>
            <person name="Blaudez D."/>
            <person name="Buee M."/>
            <person name="Brokstein P."/>
            <person name="Canbaeck B."/>
            <person name="Cohen D."/>
            <person name="Courty P.E."/>
            <person name="Coutinho P.M."/>
            <person name="Delaruelle C."/>
            <person name="Detter J.C."/>
            <person name="Deveau A."/>
            <person name="DiFazio S."/>
            <person name="Duplessis S."/>
            <person name="Fraissinet-Tachet L."/>
            <person name="Lucic E."/>
            <person name="Frey-Klett P."/>
            <person name="Fourrey C."/>
            <person name="Feussner I."/>
            <person name="Gay G."/>
            <person name="Grimwood J."/>
            <person name="Hoegger P.J."/>
            <person name="Jain P."/>
            <person name="Kilaru S."/>
            <person name="Labbe J."/>
            <person name="Lin Y.C."/>
            <person name="Legue V."/>
            <person name="Le Tacon F."/>
            <person name="Marmeisse R."/>
            <person name="Melayah D."/>
            <person name="Montanini B."/>
            <person name="Muratet M."/>
            <person name="Nehls U."/>
            <person name="Niculita-Hirzel H."/>
            <person name="Oudot-Le Secq M.P."/>
            <person name="Peter M."/>
            <person name="Quesneville H."/>
            <person name="Rajashekar B."/>
            <person name="Reich M."/>
            <person name="Rouhier N."/>
            <person name="Schmutz J."/>
            <person name="Yin T."/>
            <person name="Chalot M."/>
            <person name="Henrissat B."/>
            <person name="Kuees U."/>
            <person name="Lucas S."/>
            <person name="Van de Peer Y."/>
            <person name="Podila G.K."/>
            <person name="Polle A."/>
            <person name="Pukkila P.J."/>
            <person name="Richardson P.M."/>
            <person name="Rouze P."/>
            <person name="Sanders I.R."/>
            <person name="Stajich J.E."/>
            <person name="Tunlid A."/>
            <person name="Tuskan G."/>
            <person name="Grigoriev I.V."/>
        </authorList>
    </citation>
    <scope>NUCLEOTIDE SEQUENCE [LARGE SCALE GENOMIC DNA]</scope>
    <source>
        <strain evidence="2">S238N-H82 / ATCC MYA-4686</strain>
    </source>
</reference>
<name>B0DRN9_LACBS</name>
<organism evidence="2">
    <name type="scientific">Laccaria bicolor (strain S238N-H82 / ATCC MYA-4686)</name>
    <name type="common">Bicoloured deceiver</name>
    <name type="synonym">Laccaria laccata var. bicolor</name>
    <dbReference type="NCBI Taxonomy" id="486041"/>
    <lineage>
        <taxon>Eukaryota</taxon>
        <taxon>Fungi</taxon>
        <taxon>Dikarya</taxon>
        <taxon>Basidiomycota</taxon>
        <taxon>Agaricomycotina</taxon>
        <taxon>Agaricomycetes</taxon>
        <taxon>Agaricomycetidae</taxon>
        <taxon>Agaricales</taxon>
        <taxon>Agaricineae</taxon>
        <taxon>Hydnangiaceae</taxon>
        <taxon>Laccaria</taxon>
    </lineage>
</organism>
<evidence type="ECO:0000313" key="2">
    <source>
        <dbReference type="Proteomes" id="UP000001194"/>
    </source>
</evidence>